<sequence>MVDNWFEHHLPLSGLKTEPKIRRLVKTYERESVLAKRLCEIQAQVASEHIEIGSYPKMPVEGKSYVILSVVAPSALKSEVNRITDLLKAEFNACSYDEE</sequence>
<name>A0A2H9TJ39_9FUNG</name>
<comment type="caution">
    <text evidence="1">The sequence shown here is derived from an EMBL/GenBank/DDBJ whole genome shotgun (WGS) entry which is preliminary data.</text>
</comment>
<protein>
    <submittedName>
        <fullName evidence="1">Uncharacterized protein</fullName>
    </submittedName>
</protein>
<dbReference type="EMBL" id="MTSL01000159">
    <property type="protein sequence ID" value="PJF17767.1"/>
    <property type="molecule type" value="Genomic_DNA"/>
</dbReference>
<accession>A0A2H9TJ39</accession>
<evidence type="ECO:0000313" key="2">
    <source>
        <dbReference type="Proteomes" id="UP000240830"/>
    </source>
</evidence>
<evidence type="ECO:0000313" key="1">
    <source>
        <dbReference type="EMBL" id="PJF17767.1"/>
    </source>
</evidence>
<proteinExistence type="predicted"/>
<dbReference type="Proteomes" id="UP000240830">
    <property type="component" value="Unassembled WGS sequence"/>
</dbReference>
<reference evidence="1 2" key="1">
    <citation type="submission" date="2016-10" db="EMBL/GenBank/DDBJ databases">
        <title>The genome of Paramicrosporidium saccamoebae is the missing link in understanding Cryptomycota and Microsporidia evolution.</title>
        <authorList>
            <person name="Quandt C.A."/>
            <person name="Beaudet D."/>
            <person name="Corsaro D."/>
            <person name="Michel R."/>
            <person name="Corradi N."/>
            <person name="James T."/>
        </authorList>
    </citation>
    <scope>NUCLEOTIDE SEQUENCE [LARGE SCALE GENOMIC DNA]</scope>
    <source>
        <strain evidence="1 2">KSL3</strain>
    </source>
</reference>
<organism evidence="1 2">
    <name type="scientific">Paramicrosporidium saccamoebae</name>
    <dbReference type="NCBI Taxonomy" id="1246581"/>
    <lineage>
        <taxon>Eukaryota</taxon>
        <taxon>Fungi</taxon>
        <taxon>Fungi incertae sedis</taxon>
        <taxon>Cryptomycota</taxon>
        <taxon>Cryptomycota incertae sedis</taxon>
        <taxon>Paramicrosporidium</taxon>
    </lineage>
</organism>
<dbReference type="AlphaFoldDB" id="A0A2H9TJ39"/>
<keyword evidence="2" id="KW-1185">Reference proteome</keyword>
<gene>
    <name evidence="1" type="ORF">PSACC_02382</name>
</gene>